<dbReference type="RefSeq" id="XP_002140765.1">
    <property type="nucleotide sequence ID" value="XM_002140729.1"/>
</dbReference>
<evidence type="ECO:0000313" key="2">
    <source>
        <dbReference type="Proteomes" id="UP000001460"/>
    </source>
</evidence>
<gene>
    <name evidence="1" type="ORF">CMU_009080</name>
</gene>
<dbReference type="AlphaFoldDB" id="B6ADX5"/>
<dbReference type="OrthoDB" id="332079at2759"/>
<sequence>MEFIRSSIYTEEITDHGILHNEVNIKSSKEERLEEIQSSLPEYSRVDIRWGKDNNEISTKDGEDTYTGLLVTEDDLEYYNSMYESRRHQEEQRLREEEEIRRNFEQFRRRRSKMISKEFLTMGDFNFEQDTEIKISNAKGYNTDIQAPHAIKIKNKLKTNNTSGQVLKSLFAGYSDEDTE</sequence>
<dbReference type="GeneID" id="6995976"/>
<dbReference type="Proteomes" id="UP000001460">
    <property type="component" value="Unassembled WGS sequence"/>
</dbReference>
<dbReference type="eggNOG" id="ENOG502T162">
    <property type="taxonomic scope" value="Eukaryota"/>
</dbReference>
<accession>B6ADX5</accession>
<organism evidence="1 2">
    <name type="scientific">Cryptosporidium muris (strain RN66)</name>
    <dbReference type="NCBI Taxonomy" id="441375"/>
    <lineage>
        <taxon>Eukaryota</taxon>
        <taxon>Sar</taxon>
        <taxon>Alveolata</taxon>
        <taxon>Apicomplexa</taxon>
        <taxon>Conoidasida</taxon>
        <taxon>Coccidia</taxon>
        <taxon>Eucoccidiorida</taxon>
        <taxon>Eimeriorina</taxon>
        <taxon>Cryptosporidiidae</taxon>
        <taxon>Cryptosporidium</taxon>
    </lineage>
</organism>
<dbReference type="VEuPathDB" id="CryptoDB:CMU_009080"/>
<proteinExistence type="predicted"/>
<dbReference type="EMBL" id="DS989729">
    <property type="protein sequence ID" value="EEA06416.1"/>
    <property type="molecule type" value="Genomic_DNA"/>
</dbReference>
<keyword evidence="2" id="KW-1185">Reference proteome</keyword>
<reference evidence="1" key="1">
    <citation type="submission" date="2008-06" db="EMBL/GenBank/DDBJ databases">
        <authorList>
            <person name="Lorenzi H."/>
            <person name="Inman J."/>
            <person name="Miller J."/>
            <person name="Schobel S."/>
            <person name="Amedeo P."/>
            <person name="Caler E.V."/>
            <person name="da Silva J."/>
        </authorList>
    </citation>
    <scope>NUCLEOTIDE SEQUENCE [LARGE SCALE GENOMIC DNA]</scope>
    <source>
        <strain evidence="1">RN66</strain>
    </source>
</reference>
<name>B6ADX5_CRYMR</name>
<protein>
    <submittedName>
        <fullName evidence="1">Uncharacterized protein</fullName>
    </submittedName>
</protein>
<evidence type="ECO:0000313" key="1">
    <source>
        <dbReference type="EMBL" id="EEA06416.1"/>
    </source>
</evidence>